<accession>A0A6A4KUD3</accession>
<name>A0A6A4KUD3_9ERIC</name>
<organism evidence="1 2">
    <name type="scientific">Rhododendron williamsianum</name>
    <dbReference type="NCBI Taxonomy" id="262921"/>
    <lineage>
        <taxon>Eukaryota</taxon>
        <taxon>Viridiplantae</taxon>
        <taxon>Streptophyta</taxon>
        <taxon>Embryophyta</taxon>
        <taxon>Tracheophyta</taxon>
        <taxon>Spermatophyta</taxon>
        <taxon>Magnoliopsida</taxon>
        <taxon>eudicotyledons</taxon>
        <taxon>Gunneridae</taxon>
        <taxon>Pentapetalae</taxon>
        <taxon>asterids</taxon>
        <taxon>Ericales</taxon>
        <taxon>Ericaceae</taxon>
        <taxon>Ericoideae</taxon>
        <taxon>Rhodoreae</taxon>
        <taxon>Rhododendron</taxon>
    </lineage>
</organism>
<comment type="caution">
    <text evidence="1">The sequence shown here is derived from an EMBL/GenBank/DDBJ whole genome shotgun (WGS) entry which is preliminary data.</text>
</comment>
<reference evidence="1 2" key="1">
    <citation type="journal article" date="2019" name="Genome Biol. Evol.">
        <title>The Rhododendron genome and chromosomal organization provide insight into shared whole-genome duplications across the heath family (Ericaceae).</title>
        <authorList>
            <person name="Soza V.L."/>
            <person name="Lindsley D."/>
            <person name="Waalkes A."/>
            <person name="Ramage E."/>
            <person name="Patwardhan R.P."/>
            <person name="Burton J.N."/>
            <person name="Adey A."/>
            <person name="Kumar A."/>
            <person name="Qiu R."/>
            <person name="Shendure J."/>
            <person name="Hall B."/>
        </authorList>
    </citation>
    <scope>NUCLEOTIDE SEQUENCE [LARGE SCALE GENOMIC DNA]</scope>
    <source>
        <strain evidence="1">RSF 1966-606</strain>
    </source>
</reference>
<feature type="non-terminal residue" evidence="1">
    <location>
        <position position="1"/>
    </location>
</feature>
<dbReference type="OrthoDB" id="1702512at2759"/>
<protein>
    <submittedName>
        <fullName evidence="1">Uncharacterized protein</fullName>
    </submittedName>
</protein>
<dbReference type="AlphaFoldDB" id="A0A6A4KUD3"/>
<dbReference type="EMBL" id="QEFC01003378">
    <property type="protein sequence ID" value="KAE9448882.1"/>
    <property type="molecule type" value="Genomic_DNA"/>
</dbReference>
<dbReference type="Proteomes" id="UP000428333">
    <property type="component" value="Linkage Group LG12"/>
</dbReference>
<evidence type="ECO:0000313" key="1">
    <source>
        <dbReference type="EMBL" id="KAE9448882.1"/>
    </source>
</evidence>
<sequence length="100" mass="11450">IAGKEITYSATSEDIKRELGIVSMDEFQQEQQKKQMASAYRTTMQNVINAAKSDSITFQDRSGQLMKDRRFSMTALNVDIVLMRIHKSKNMKIVFLLIST</sequence>
<evidence type="ECO:0000313" key="2">
    <source>
        <dbReference type="Proteomes" id="UP000428333"/>
    </source>
</evidence>
<proteinExistence type="predicted"/>
<gene>
    <name evidence="1" type="ORF">C3L33_19190</name>
</gene>
<keyword evidence="2" id="KW-1185">Reference proteome</keyword>